<accession>A0ABP9UMB5</accession>
<dbReference type="Proteomes" id="UP001476282">
    <property type="component" value="Unassembled WGS sequence"/>
</dbReference>
<organism evidence="1 2">
    <name type="scientific">Haloferula sargassicola</name>
    <dbReference type="NCBI Taxonomy" id="490096"/>
    <lineage>
        <taxon>Bacteria</taxon>
        <taxon>Pseudomonadati</taxon>
        <taxon>Verrucomicrobiota</taxon>
        <taxon>Verrucomicrobiia</taxon>
        <taxon>Verrucomicrobiales</taxon>
        <taxon>Verrucomicrobiaceae</taxon>
        <taxon>Haloferula</taxon>
    </lineage>
</organism>
<dbReference type="Pfam" id="PF07237">
    <property type="entry name" value="DUF1428"/>
    <property type="match status" value="1"/>
</dbReference>
<evidence type="ECO:0000313" key="2">
    <source>
        <dbReference type="Proteomes" id="UP001476282"/>
    </source>
</evidence>
<keyword evidence="2" id="KW-1185">Reference proteome</keyword>
<evidence type="ECO:0000313" key="1">
    <source>
        <dbReference type="EMBL" id="GAA5482726.1"/>
    </source>
</evidence>
<comment type="caution">
    <text evidence="1">The sequence shown here is derived from an EMBL/GenBank/DDBJ whole genome shotgun (WGS) entry which is preliminary data.</text>
</comment>
<sequence length="122" mass="13702">MSDERYTDGFLIPVKKSKLDDYTRAAEKCSAIWKEYGALDYAETVIDHDGIPNMRAFADAAGAGEDEVVVFSYVVYPSKEVRDAANEKIMADPRMKEICEVSAPLFDCRRMAYGGFRTLVRA</sequence>
<dbReference type="Gene3D" id="3.30.70.100">
    <property type="match status" value="1"/>
</dbReference>
<dbReference type="InterPro" id="IPR011008">
    <property type="entry name" value="Dimeric_a/b-barrel"/>
</dbReference>
<gene>
    <name evidence="1" type="primary">ybaA</name>
    <name evidence="1" type="ORF">Hsar01_01949</name>
</gene>
<name>A0ABP9UMB5_9BACT</name>
<proteinExistence type="predicted"/>
<dbReference type="PIRSF" id="PIRSF007028">
    <property type="entry name" value="UCP007028"/>
    <property type="match status" value="1"/>
</dbReference>
<reference evidence="1 2" key="1">
    <citation type="submission" date="2024-02" db="EMBL/GenBank/DDBJ databases">
        <title>Haloferula sargassicola NBRC 104335.</title>
        <authorList>
            <person name="Ichikawa N."/>
            <person name="Katano-Makiyama Y."/>
            <person name="Hidaka K."/>
        </authorList>
    </citation>
    <scope>NUCLEOTIDE SEQUENCE [LARGE SCALE GENOMIC DNA]</scope>
    <source>
        <strain evidence="1 2">NBRC 104335</strain>
    </source>
</reference>
<dbReference type="RefSeq" id="WP_353566856.1">
    <property type="nucleotide sequence ID" value="NZ_BAABRI010000009.1"/>
</dbReference>
<protein>
    <submittedName>
        <fullName evidence="1">Uncharacterized protein YbaA</fullName>
    </submittedName>
</protein>
<dbReference type="SUPFAM" id="SSF54909">
    <property type="entry name" value="Dimeric alpha+beta barrel"/>
    <property type="match status" value="1"/>
</dbReference>
<dbReference type="InterPro" id="IPR009874">
    <property type="entry name" value="DUF1428"/>
</dbReference>
<dbReference type="EMBL" id="BAABRI010000009">
    <property type="protein sequence ID" value="GAA5482726.1"/>
    <property type="molecule type" value="Genomic_DNA"/>
</dbReference>